<dbReference type="Proteomes" id="UP000053259">
    <property type="component" value="Unassembled WGS sequence"/>
</dbReference>
<dbReference type="EMBL" id="KN847597">
    <property type="protein sequence ID" value="KIV98807.1"/>
    <property type="molecule type" value="Genomic_DNA"/>
</dbReference>
<evidence type="ECO:0000313" key="8">
    <source>
        <dbReference type="EMBL" id="KIV98807.1"/>
    </source>
</evidence>
<feature type="transmembrane region" description="Helical" evidence="6">
    <location>
        <begin position="97"/>
        <end position="121"/>
    </location>
</feature>
<proteinExistence type="inferred from homology"/>
<comment type="subcellular location">
    <subcellularLocation>
        <location evidence="1">Membrane</location>
        <topology evidence="1">Multi-pass membrane protein</topology>
    </subcellularLocation>
</comment>
<dbReference type="OrthoDB" id="5378633at2759"/>
<dbReference type="RefSeq" id="XP_016208677.1">
    <property type="nucleotide sequence ID" value="XM_016363517.1"/>
</dbReference>
<feature type="transmembrane region" description="Helical" evidence="6">
    <location>
        <begin position="133"/>
        <end position="154"/>
    </location>
</feature>
<evidence type="ECO:0000256" key="4">
    <source>
        <dbReference type="ARBA" id="ARBA00023136"/>
    </source>
</evidence>
<sequence>MSLTFYTRFVKREPENLQHWVVEVVASMTTLAVVSVGLRLLSRYLKRSHLWWDDWMVLFSMGWNLVVVGFIFAMYSSGMGIHADQVPMTSIVMMAKWLLVAELLYAWNLCWTKIAVLLMYYRIFRFPFFKRMAYVIGSFVVIWGITITFVFIFICTPVQKIWYPEIPGHCVYQVGTWIANATSTIISDVAILVLPIREVWKLQLRKFEKIAVSITFSLGFFVVFASAYRFSVLFTYTPSDPTYTLARTVGWTSIEMSAGIVSACLPVLRPVLQALTHSMGVYGLFSHSDSRDVTAKSRSESTRQMSSQARGAADLELDEQSFESRDALGAWRNGNEIDCERLVDYGNLKLRPEHGFVYCVGSAHENNPSQRDKNRPIYSITVEKDFKHYTSQK</sequence>
<dbReference type="InParanoid" id="A0A0D1ZWD5"/>
<dbReference type="HOGENOM" id="CLU_028200_0_0_1"/>
<evidence type="ECO:0000256" key="1">
    <source>
        <dbReference type="ARBA" id="ARBA00004141"/>
    </source>
</evidence>
<dbReference type="PANTHER" id="PTHR33048">
    <property type="entry name" value="PTH11-LIKE INTEGRAL MEMBRANE PROTEIN (AFU_ORTHOLOGUE AFUA_5G11245)"/>
    <property type="match status" value="1"/>
</dbReference>
<feature type="transmembrane region" description="Helical" evidence="6">
    <location>
        <begin position="174"/>
        <end position="195"/>
    </location>
</feature>
<protein>
    <recommendedName>
        <fullName evidence="7">Rhodopsin domain-containing protein</fullName>
    </recommendedName>
</protein>
<dbReference type="Pfam" id="PF20684">
    <property type="entry name" value="Fung_rhodopsin"/>
    <property type="match status" value="1"/>
</dbReference>
<keyword evidence="4 6" id="KW-0472">Membrane</keyword>
<dbReference type="InterPro" id="IPR052337">
    <property type="entry name" value="SAT4-like"/>
</dbReference>
<evidence type="ECO:0000256" key="3">
    <source>
        <dbReference type="ARBA" id="ARBA00022989"/>
    </source>
</evidence>
<accession>A0A0D1ZWD5</accession>
<feature type="transmembrane region" description="Helical" evidence="6">
    <location>
        <begin position="20"/>
        <end position="42"/>
    </location>
</feature>
<reference evidence="8 9" key="1">
    <citation type="submission" date="2015-01" db="EMBL/GenBank/DDBJ databases">
        <title>The Genome Sequence of Ochroconis gallopava CBS43764.</title>
        <authorList>
            <consortium name="The Broad Institute Genomics Platform"/>
            <person name="Cuomo C."/>
            <person name="de Hoog S."/>
            <person name="Gorbushina A."/>
            <person name="Stielow B."/>
            <person name="Teixiera M."/>
            <person name="Abouelleil A."/>
            <person name="Chapman S.B."/>
            <person name="Priest M."/>
            <person name="Young S.K."/>
            <person name="Wortman J."/>
            <person name="Nusbaum C."/>
            <person name="Birren B."/>
        </authorList>
    </citation>
    <scope>NUCLEOTIDE SEQUENCE [LARGE SCALE GENOMIC DNA]</scope>
    <source>
        <strain evidence="8 9">CBS 43764</strain>
    </source>
</reference>
<evidence type="ECO:0000256" key="2">
    <source>
        <dbReference type="ARBA" id="ARBA00022692"/>
    </source>
</evidence>
<keyword evidence="2 6" id="KW-0812">Transmembrane</keyword>
<dbReference type="PANTHER" id="PTHR33048:SF151">
    <property type="entry name" value="INTEGRAL MEMBRANE PROTEIN"/>
    <property type="match status" value="1"/>
</dbReference>
<dbReference type="VEuPathDB" id="FungiDB:PV09_09457"/>
<keyword evidence="9" id="KW-1185">Reference proteome</keyword>
<keyword evidence="3 6" id="KW-1133">Transmembrane helix</keyword>
<feature type="transmembrane region" description="Helical" evidence="6">
    <location>
        <begin position="54"/>
        <end position="77"/>
    </location>
</feature>
<comment type="similarity">
    <text evidence="5">Belongs to the SAT4 family.</text>
</comment>
<feature type="transmembrane region" description="Helical" evidence="6">
    <location>
        <begin position="207"/>
        <end position="228"/>
    </location>
</feature>
<feature type="domain" description="Rhodopsin" evidence="7">
    <location>
        <begin position="38"/>
        <end position="273"/>
    </location>
</feature>
<gene>
    <name evidence="8" type="ORF">PV09_09457</name>
</gene>
<dbReference type="GeneID" id="27317430"/>
<evidence type="ECO:0000256" key="6">
    <source>
        <dbReference type="SAM" id="Phobius"/>
    </source>
</evidence>
<dbReference type="GO" id="GO:0016020">
    <property type="term" value="C:membrane"/>
    <property type="evidence" value="ECO:0007669"/>
    <property type="project" value="UniProtKB-SubCell"/>
</dbReference>
<evidence type="ECO:0000259" key="7">
    <source>
        <dbReference type="Pfam" id="PF20684"/>
    </source>
</evidence>
<name>A0A0D1ZWD5_9PEZI</name>
<dbReference type="InterPro" id="IPR049326">
    <property type="entry name" value="Rhodopsin_dom_fungi"/>
</dbReference>
<dbReference type="STRING" id="253628.A0A0D1ZWD5"/>
<evidence type="ECO:0000256" key="5">
    <source>
        <dbReference type="ARBA" id="ARBA00038359"/>
    </source>
</evidence>
<organism evidence="8 9">
    <name type="scientific">Verruconis gallopava</name>
    <dbReference type="NCBI Taxonomy" id="253628"/>
    <lineage>
        <taxon>Eukaryota</taxon>
        <taxon>Fungi</taxon>
        <taxon>Dikarya</taxon>
        <taxon>Ascomycota</taxon>
        <taxon>Pezizomycotina</taxon>
        <taxon>Dothideomycetes</taxon>
        <taxon>Pleosporomycetidae</taxon>
        <taxon>Venturiales</taxon>
        <taxon>Sympoventuriaceae</taxon>
        <taxon>Verruconis</taxon>
    </lineage>
</organism>
<dbReference type="AlphaFoldDB" id="A0A0D1ZWD5"/>
<evidence type="ECO:0000313" key="9">
    <source>
        <dbReference type="Proteomes" id="UP000053259"/>
    </source>
</evidence>